<dbReference type="Pfam" id="PF07727">
    <property type="entry name" value="RVT_2"/>
    <property type="match status" value="1"/>
</dbReference>
<dbReference type="PANTHER" id="PTHR11439">
    <property type="entry name" value="GAG-POL-RELATED RETROTRANSPOSON"/>
    <property type="match status" value="1"/>
</dbReference>
<organism evidence="2 3">
    <name type="scientific">Gossypium australe</name>
    <dbReference type="NCBI Taxonomy" id="47621"/>
    <lineage>
        <taxon>Eukaryota</taxon>
        <taxon>Viridiplantae</taxon>
        <taxon>Streptophyta</taxon>
        <taxon>Embryophyta</taxon>
        <taxon>Tracheophyta</taxon>
        <taxon>Spermatophyta</taxon>
        <taxon>Magnoliopsida</taxon>
        <taxon>eudicotyledons</taxon>
        <taxon>Gunneridae</taxon>
        <taxon>Pentapetalae</taxon>
        <taxon>rosids</taxon>
        <taxon>malvids</taxon>
        <taxon>Malvales</taxon>
        <taxon>Malvaceae</taxon>
        <taxon>Malvoideae</taxon>
        <taxon>Gossypium</taxon>
    </lineage>
</organism>
<reference evidence="3" key="1">
    <citation type="journal article" date="2019" name="Plant Biotechnol. J.">
        <title>Genome sequencing of the Australian wild diploid species Gossypium australe highlights disease resistance and delayed gland morphogenesis.</title>
        <authorList>
            <person name="Cai Y."/>
            <person name="Cai X."/>
            <person name="Wang Q."/>
            <person name="Wang P."/>
            <person name="Zhang Y."/>
            <person name="Cai C."/>
            <person name="Xu Y."/>
            <person name="Wang K."/>
            <person name="Zhou Z."/>
            <person name="Wang C."/>
            <person name="Geng S."/>
            <person name="Li B."/>
            <person name="Dong Q."/>
            <person name="Hou Y."/>
            <person name="Wang H."/>
            <person name="Ai P."/>
            <person name="Liu Z."/>
            <person name="Yi F."/>
            <person name="Sun M."/>
            <person name="An G."/>
            <person name="Cheng J."/>
            <person name="Zhang Y."/>
            <person name="Shi Q."/>
            <person name="Xie Y."/>
            <person name="Shi X."/>
            <person name="Chang Y."/>
            <person name="Huang F."/>
            <person name="Chen Y."/>
            <person name="Hong S."/>
            <person name="Mi L."/>
            <person name="Sun Q."/>
            <person name="Zhang L."/>
            <person name="Zhou B."/>
            <person name="Peng R."/>
            <person name="Zhang X."/>
            <person name="Liu F."/>
        </authorList>
    </citation>
    <scope>NUCLEOTIDE SEQUENCE [LARGE SCALE GENOMIC DNA]</scope>
    <source>
        <strain evidence="3">cv. PA1801</strain>
    </source>
</reference>
<dbReference type="PANTHER" id="PTHR11439:SF487">
    <property type="entry name" value="RNA-DIRECTED DNA POLYMERASE"/>
    <property type="match status" value="1"/>
</dbReference>
<gene>
    <name evidence="2" type="ORF">EPI10_002306</name>
</gene>
<protein>
    <submittedName>
        <fullName evidence="2">Retrovirus-related Pol polyprotein from transposon TNT 1-94 isoform X3</fullName>
    </submittedName>
</protein>
<proteinExistence type="predicted"/>
<keyword evidence="3" id="KW-1185">Reference proteome</keyword>
<evidence type="ECO:0000313" key="3">
    <source>
        <dbReference type="Proteomes" id="UP000325315"/>
    </source>
</evidence>
<dbReference type="CDD" id="cd09272">
    <property type="entry name" value="RNase_HI_RT_Ty1"/>
    <property type="match status" value="1"/>
</dbReference>
<evidence type="ECO:0000313" key="2">
    <source>
        <dbReference type="EMBL" id="KAA3467281.1"/>
    </source>
</evidence>
<feature type="domain" description="Reverse transcriptase Ty1/copia-type" evidence="1">
    <location>
        <begin position="6"/>
        <end position="102"/>
    </location>
</feature>
<dbReference type="Proteomes" id="UP000325315">
    <property type="component" value="Unassembled WGS sequence"/>
</dbReference>
<dbReference type="InterPro" id="IPR013103">
    <property type="entry name" value="RVT_2"/>
</dbReference>
<name>A0A5B6VDZ5_9ROSI</name>
<dbReference type="AlphaFoldDB" id="A0A5B6VDZ5"/>
<comment type="caution">
    <text evidence="2">The sequence shown here is derived from an EMBL/GenBank/DDBJ whole genome shotgun (WGS) entry which is preliminary data.</text>
</comment>
<accession>A0A5B6VDZ5</accession>
<dbReference type="EMBL" id="SMMG02000007">
    <property type="protein sequence ID" value="KAA3467281.1"/>
    <property type="molecule type" value="Genomic_DNA"/>
</dbReference>
<sequence>MKLLPSFAPDKSGMVCHLRKSFYRLNQAPRCWFAKLLIALKGCEFLQSYSNYSLFTYVMGSIRINVRNDSIVLKSFKGYLNYYFNMKDIGALKYFLRIEVARLLGAKPVRSPIEKNHKFEHATWRILSYPKSYRQLMGPNLAYSIHVEVLGRGSTCCPVLESVTPLTCLCHRIRKTKKQHIVSCSSTKAKYKPMASVTCELKSLKVFLLYLCVLYPKAILLFCDSEYALHIPQNPIFHERTKHI</sequence>
<evidence type="ECO:0000259" key="1">
    <source>
        <dbReference type="Pfam" id="PF07727"/>
    </source>
</evidence>